<feature type="transmembrane region" description="Helical" evidence="1">
    <location>
        <begin position="102"/>
        <end position="121"/>
    </location>
</feature>
<feature type="transmembrane region" description="Helical" evidence="1">
    <location>
        <begin position="152"/>
        <end position="173"/>
    </location>
</feature>
<name>F4G2T6_METCR</name>
<reference evidence="2 3" key="1">
    <citation type="journal article" date="2011" name="J. Bacteriol.">
        <title>Complete genome sequence of Metallosphaera cuprina, a metal sulfide-oxidizing archaeon from a hot spring.</title>
        <authorList>
            <person name="Liu L.J."/>
            <person name="You X.Y."/>
            <person name="Zheng H."/>
            <person name="Wang S."/>
            <person name="Jiang C.Y."/>
            <person name="Liu S.J."/>
        </authorList>
    </citation>
    <scope>NUCLEOTIDE SEQUENCE [LARGE SCALE GENOMIC DNA]</scope>
    <source>
        <strain evidence="2 3">Ar-4</strain>
    </source>
</reference>
<organism evidence="2 3">
    <name type="scientific">Metallosphaera cuprina (strain Ar-4)</name>
    <dbReference type="NCBI Taxonomy" id="1006006"/>
    <lineage>
        <taxon>Archaea</taxon>
        <taxon>Thermoproteota</taxon>
        <taxon>Thermoprotei</taxon>
        <taxon>Sulfolobales</taxon>
        <taxon>Sulfolobaceae</taxon>
        <taxon>Metallosphaera</taxon>
    </lineage>
</organism>
<feature type="transmembrane region" description="Helical" evidence="1">
    <location>
        <begin position="378"/>
        <end position="397"/>
    </location>
</feature>
<evidence type="ECO:0000313" key="3">
    <source>
        <dbReference type="Proteomes" id="UP000007812"/>
    </source>
</evidence>
<feature type="transmembrane region" description="Helical" evidence="1">
    <location>
        <begin position="185"/>
        <end position="208"/>
    </location>
</feature>
<feature type="transmembrane region" description="Helical" evidence="1">
    <location>
        <begin position="251"/>
        <end position="270"/>
    </location>
</feature>
<accession>F4G2T6</accession>
<dbReference type="Proteomes" id="UP000007812">
    <property type="component" value="Chromosome"/>
</dbReference>
<feature type="transmembrane region" description="Helical" evidence="1">
    <location>
        <begin position="404"/>
        <end position="419"/>
    </location>
</feature>
<proteinExistence type="predicted"/>
<feature type="transmembrane region" description="Helical" evidence="1">
    <location>
        <begin position="352"/>
        <end position="372"/>
    </location>
</feature>
<sequence>MERIISYFIAVLLDVIAGSSPFLHLPLYDDLGVILLVAAVFSYVASDLSVTLPISLLPFSLIAHSYSLLLIATVSSALSFYLKDKATSFLTTLTTSLVVFSLRPELQVLSFLLLIGILVYLGLDLRGTIANGILFMVIASILLPSQGIQSSIIYILSDITFYSIFFGVIGLAIQGRNLPKALKRTPLLFLPYATIMLTIGVPSQYYWWTESSFLFKSNPLSLWVQYGYFPQLNQIFGTWPLSHFLPYPTGVSFYMFLLTYLSGLFSYLMFKRLGVKRAALFALAYQLLSPFYDPYLLVGYAILPLTAYLMTTAMKVPIKYTTVALSSMIGSSFPLFIISAILLGYLTSKRNLLWFGLVMVGSNAFWIVPYLLLGSPHLSSTNFLSMVLILPIVSILMKFGERDKVLLSLISLVYLVSGLPLSQAFYPVAIASTLLAISGSGIKKLISGVTIAFLLLLPLFQFATYHPFSLPSSVQAINKEIDNATLVSWNYSYPYLSPVPINLTPLSSKAIQYYVTSSGGVEENPDYVGLVSAKPILYNLTKVNYTLLPNTPPILTINSSSFYLNYSSAGISYTVDNNVEIKSLIGYQFIGWSLPKNVSNFTISFKGSLLTKVANSIFFLAKGLHNESLSTSINFTALEFYLKRSGPLFIYDNGFKFLGNLGSIPENGSLNFSLSFLDKDNYTFLYMEEINGREIILNKNTTLASGELNSFGFIMPLRDEINLSSIEVSYFFPINFTDNWVSWYSPYPSSIKVIPSYPLSGTIYFFPAVKVEVNGQIVGNGSFLKDVKDITINSSSGFHNLTLLKLVYTKTYYLVGKLPVNTSTFVRFESIFNGEDITIESHLPLNVTIEPLGLNVKVNGQFTNSTNFVLPPGRNVISLLYPGASLEIFGLYISLMSFIFTVLSGFIKDGLRYILKSIDSFYKRFEQ</sequence>
<keyword evidence="1" id="KW-0472">Membrane</keyword>
<keyword evidence="1" id="KW-0812">Transmembrane</keyword>
<dbReference type="GeneID" id="10493220"/>
<dbReference type="PATRIC" id="fig|1006006.8.peg.1021"/>
<feature type="transmembrane region" description="Helical" evidence="1">
    <location>
        <begin position="888"/>
        <end position="907"/>
    </location>
</feature>
<dbReference type="eggNOG" id="arCOG07279">
    <property type="taxonomic scope" value="Archaea"/>
</dbReference>
<feature type="transmembrane region" description="Helical" evidence="1">
    <location>
        <begin position="31"/>
        <end position="54"/>
    </location>
</feature>
<feature type="transmembrane region" description="Helical" evidence="1">
    <location>
        <begin position="128"/>
        <end position="146"/>
    </location>
</feature>
<keyword evidence="1" id="KW-1133">Transmembrane helix</keyword>
<evidence type="ECO:0000313" key="2">
    <source>
        <dbReference type="EMBL" id="AEB95134.1"/>
    </source>
</evidence>
<gene>
    <name evidence="2" type="ordered locus">Mcup_1029</name>
</gene>
<evidence type="ECO:0000256" key="1">
    <source>
        <dbReference type="SAM" id="Phobius"/>
    </source>
</evidence>
<dbReference type="OrthoDB" id="34734at2157"/>
<keyword evidence="3" id="KW-1185">Reference proteome</keyword>
<feature type="transmembrane region" description="Helical" evidence="1">
    <location>
        <begin position="61"/>
        <end position="82"/>
    </location>
</feature>
<dbReference type="EMBL" id="CP002656">
    <property type="protein sequence ID" value="AEB95134.1"/>
    <property type="molecule type" value="Genomic_DNA"/>
</dbReference>
<dbReference type="AlphaFoldDB" id="F4G2T6"/>
<protein>
    <submittedName>
        <fullName evidence="2">Uncharacterized protein</fullName>
    </submittedName>
</protein>
<dbReference type="RefSeq" id="WP_013737632.1">
    <property type="nucleotide sequence ID" value="NC_015435.1"/>
</dbReference>
<dbReference type="KEGG" id="mcn:Mcup_1029"/>
<feature type="transmembrane region" description="Helical" evidence="1">
    <location>
        <begin position="7"/>
        <end position="25"/>
    </location>
</feature>
<dbReference type="HOGENOM" id="CLU_308527_0_0_2"/>
<feature type="transmembrane region" description="Helical" evidence="1">
    <location>
        <begin position="291"/>
        <end position="311"/>
    </location>
</feature>
<feature type="transmembrane region" description="Helical" evidence="1">
    <location>
        <begin position="323"/>
        <end position="345"/>
    </location>
</feature>